<dbReference type="GO" id="GO:0015078">
    <property type="term" value="F:proton transmembrane transporter activity"/>
    <property type="evidence" value="ECO:0007669"/>
    <property type="project" value="InterPro"/>
</dbReference>
<keyword evidence="5" id="KW-0375">Hydrogen ion transport</keyword>
<evidence type="ECO:0008006" key="13">
    <source>
        <dbReference type="Google" id="ProtNLM"/>
    </source>
</evidence>
<reference evidence="11 12" key="1">
    <citation type="submission" date="2021-02" db="EMBL/GenBank/DDBJ databases">
        <title>Genome assembly of Pseudopithomyces chartarum.</title>
        <authorList>
            <person name="Jauregui R."/>
            <person name="Singh J."/>
            <person name="Voisey C."/>
        </authorList>
    </citation>
    <scope>NUCLEOTIDE SEQUENCE [LARGE SCALE GENOMIC DNA]</scope>
    <source>
        <strain evidence="11 12">AGR01</strain>
    </source>
</reference>
<keyword evidence="8" id="KW-0472">Membrane</keyword>
<dbReference type="InterPro" id="IPR006808">
    <property type="entry name" value="ATP_synth_F0_gsu_mt"/>
</dbReference>
<gene>
    <name evidence="11" type="ORF">GRF29_164g570692</name>
</gene>
<evidence type="ECO:0000256" key="3">
    <source>
        <dbReference type="ARBA" id="ARBA00022448"/>
    </source>
</evidence>
<dbReference type="Pfam" id="PF04718">
    <property type="entry name" value="ATP-synt_G"/>
    <property type="match status" value="1"/>
</dbReference>
<sequence>MSLAASRQVLRRSTFAVRRAGIRNASSTSEAAGAAKEKASEVSSKASSKASEFSTKASEGLTRVTSSASAAASKVGSAATNAASKVGGRTGRAINGVQGLIPRVVFYSRVGLELGKLIAHQRGMAPPNMATISKYFQPVTNALKNPSGLFNAGVRTAESSAAQPVNILNRVRGFSQQEWVAAGIIAAEVLGFFSVGEIIGRFKLVGYRARDHSEHAGH</sequence>
<keyword evidence="9" id="KW-0066">ATP synthesis</keyword>
<evidence type="ECO:0000313" key="12">
    <source>
        <dbReference type="Proteomes" id="UP001280581"/>
    </source>
</evidence>
<dbReference type="EMBL" id="WVTA01000015">
    <property type="protein sequence ID" value="KAK3201760.1"/>
    <property type="molecule type" value="Genomic_DNA"/>
</dbReference>
<evidence type="ECO:0000256" key="7">
    <source>
        <dbReference type="ARBA" id="ARBA00023128"/>
    </source>
</evidence>
<evidence type="ECO:0000256" key="4">
    <source>
        <dbReference type="ARBA" id="ARBA00022547"/>
    </source>
</evidence>
<feature type="region of interest" description="Disordered" evidence="10">
    <location>
        <begin position="21"/>
        <end position="58"/>
    </location>
</feature>
<accession>A0AAN6LT41</accession>
<evidence type="ECO:0000256" key="5">
    <source>
        <dbReference type="ARBA" id="ARBA00022781"/>
    </source>
</evidence>
<dbReference type="Proteomes" id="UP001280581">
    <property type="component" value="Unassembled WGS sequence"/>
</dbReference>
<keyword evidence="6" id="KW-0406">Ion transport</keyword>
<comment type="subcellular location">
    <subcellularLocation>
        <location evidence="1">Mitochondrion membrane</location>
    </subcellularLocation>
</comment>
<evidence type="ECO:0000256" key="8">
    <source>
        <dbReference type="ARBA" id="ARBA00023136"/>
    </source>
</evidence>
<dbReference type="GO" id="GO:0015986">
    <property type="term" value="P:proton motive force-driven ATP synthesis"/>
    <property type="evidence" value="ECO:0007669"/>
    <property type="project" value="InterPro"/>
</dbReference>
<dbReference type="GO" id="GO:0031966">
    <property type="term" value="C:mitochondrial membrane"/>
    <property type="evidence" value="ECO:0007669"/>
    <property type="project" value="UniProtKB-SubCell"/>
</dbReference>
<feature type="compositionally biased region" description="Low complexity" evidence="10">
    <location>
        <begin position="25"/>
        <end position="34"/>
    </location>
</feature>
<organism evidence="11 12">
    <name type="scientific">Pseudopithomyces chartarum</name>
    <dbReference type="NCBI Taxonomy" id="1892770"/>
    <lineage>
        <taxon>Eukaryota</taxon>
        <taxon>Fungi</taxon>
        <taxon>Dikarya</taxon>
        <taxon>Ascomycota</taxon>
        <taxon>Pezizomycotina</taxon>
        <taxon>Dothideomycetes</taxon>
        <taxon>Pleosporomycetidae</taxon>
        <taxon>Pleosporales</taxon>
        <taxon>Massarineae</taxon>
        <taxon>Didymosphaeriaceae</taxon>
        <taxon>Pseudopithomyces</taxon>
    </lineage>
</organism>
<keyword evidence="3" id="KW-0813">Transport</keyword>
<proteinExistence type="inferred from homology"/>
<evidence type="ECO:0000256" key="2">
    <source>
        <dbReference type="ARBA" id="ARBA00005699"/>
    </source>
</evidence>
<keyword evidence="12" id="KW-1185">Reference proteome</keyword>
<dbReference type="AlphaFoldDB" id="A0AAN6LT41"/>
<protein>
    <recommendedName>
        <fullName evidence="13">Mitochondrial F1F0-ATP synthase g subunit</fullName>
    </recommendedName>
</protein>
<evidence type="ECO:0000313" key="11">
    <source>
        <dbReference type="EMBL" id="KAK3201760.1"/>
    </source>
</evidence>
<keyword evidence="7" id="KW-0496">Mitochondrion</keyword>
<evidence type="ECO:0000256" key="1">
    <source>
        <dbReference type="ARBA" id="ARBA00004325"/>
    </source>
</evidence>
<comment type="caution">
    <text evidence="11">The sequence shown here is derived from an EMBL/GenBank/DDBJ whole genome shotgun (WGS) entry which is preliminary data.</text>
</comment>
<keyword evidence="4" id="KW-0138">CF(0)</keyword>
<dbReference type="GO" id="GO:0045259">
    <property type="term" value="C:proton-transporting ATP synthase complex"/>
    <property type="evidence" value="ECO:0007669"/>
    <property type="project" value="UniProtKB-KW"/>
</dbReference>
<name>A0AAN6LT41_9PLEO</name>
<evidence type="ECO:0000256" key="6">
    <source>
        <dbReference type="ARBA" id="ARBA00023065"/>
    </source>
</evidence>
<evidence type="ECO:0000256" key="9">
    <source>
        <dbReference type="ARBA" id="ARBA00023310"/>
    </source>
</evidence>
<feature type="compositionally biased region" description="Low complexity" evidence="10">
    <location>
        <begin position="41"/>
        <end position="58"/>
    </location>
</feature>
<comment type="similarity">
    <text evidence="2">Belongs to the ATPase g subunit family.</text>
</comment>
<evidence type="ECO:0000256" key="10">
    <source>
        <dbReference type="SAM" id="MobiDB-lite"/>
    </source>
</evidence>